<comment type="caution">
    <text evidence="2">The sequence shown here is derived from an EMBL/GenBank/DDBJ whole genome shotgun (WGS) entry which is preliminary data.</text>
</comment>
<sequence>MNLKELFEKAMDFIETHSKSIVRISVSILGLIALLIVLLLNNNSGVRNEATTLVNNIENRQYSIALDYYNNLEKKFSKSKMNRFNKVVSKKINKLLITSGDKYIQGQISKEQFINLVNTINSLDKVEIKLDDIIDQASRVSDVYEKEKIDYDMAISYINSVSILKNVGKEIDKYKKNIETFHESREVYKNGVENQKTYNYVEAIEEYEKVLKEDKKTYDLAQKAKKECIDEMYDYYIKKSKETNISGDYEGALEYIEYLKTYYPDDTDVQTLEKEYQKNLSLYTLTNEDILNIVSKESKIEKNKLSITSLPQMINDNKYYYVEVYEGDELINEALISAQTKNLYSYKYGKKDYNIPYGKGYFMIEENGNFKFSIKEDDAIILLKNSLNENKNEYKKVEIVDQNKANRYIDSDKKIEGILGDKENIYYLAVANQGFFKKKEIYAINIYTKQVYSVTNGKLSKY</sequence>
<evidence type="ECO:0008006" key="4">
    <source>
        <dbReference type="Google" id="ProtNLM"/>
    </source>
</evidence>
<proteinExistence type="predicted"/>
<keyword evidence="1" id="KW-0812">Transmembrane</keyword>
<feature type="transmembrane region" description="Helical" evidence="1">
    <location>
        <begin position="21"/>
        <end position="40"/>
    </location>
</feature>
<accession>A0ABS4E8V8</accession>
<name>A0ABS4E8V8_9FIRM</name>
<gene>
    <name evidence="2" type="ORF">J2Z43_000743</name>
</gene>
<keyword evidence="1" id="KW-1133">Transmembrane helix</keyword>
<dbReference type="EMBL" id="JAGGJX010000001">
    <property type="protein sequence ID" value="MBP1854353.1"/>
    <property type="molecule type" value="Genomic_DNA"/>
</dbReference>
<keyword evidence="3" id="KW-1185">Reference proteome</keyword>
<evidence type="ECO:0000256" key="1">
    <source>
        <dbReference type="SAM" id="Phobius"/>
    </source>
</evidence>
<evidence type="ECO:0000313" key="3">
    <source>
        <dbReference type="Proteomes" id="UP000767291"/>
    </source>
</evidence>
<reference evidence="2 3" key="1">
    <citation type="submission" date="2021-03" db="EMBL/GenBank/DDBJ databases">
        <title>Genomic Encyclopedia of Type Strains, Phase IV (KMG-IV): sequencing the most valuable type-strain genomes for metagenomic binning, comparative biology and taxonomic classification.</title>
        <authorList>
            <person name="Goeker M."/>
        </authorList>
    </citation>
    <scope>NUCLEOTIDE SEQUENCE [LARGE SCALE GENOMIC DNA]</scope>
    <source>
        <strain evidence="2 3">DSM 1289</strain>
    </source>
</reference>
<keyword evidence="1" id="KW-0472">Membrane</keyword>
<organism evidence="2 3">
    <name type="scientific">Metaclostridioides mangenotii</name>
    <dbReference type="NCBI Taxonomy" id="1540"/>
    <lineage>
        <taxon>Bacteria</taxon>
        <taxon>Bacillati</taxon>
        <taxon>Bacillota</taxon>
        <taxon>Clostridia</taxon>
        <taxon>Peptostreptococcales</taxon>
        <taxon>Peptostreptococcaceae</taxon>
        <taxon>Metaclostridioides</taxon>
    </lineage>
</organism>
<evidence type="ECO:0000313" key="2">
    <source>
        <dbReference type="EMBL" id="MBP1854353.1"/>
    </source>
</evidence>
<dbReference type="RefSeq" id="WP_209455884.1">
    <property type="nucleotide sequence ID" value="NZ_BAAACS010000017.1"/>
</dbReference>
<protein>
    <recommendedName>
        <fullName evidence="4">UbiD family decarboxylase</fullName>
    </recommendedName>
</protein>
<dbReference type="Proteomes" id="UP000767291">
    <property type="component" value="Unassembled WGS sequence"/>
</dbReference>